<gene>
    <name evidence="8" type="ORF">GCM10007377_12330</name>
</gene>
<dbReference type="InterPro" id="IPR027417">
    <property type="entry name" value="P-loop_NTPase"/>
</dbReference>
<dbReference type="SUPFAM" id="SSF52540">
    <property type="entry name" value="P-loop containing nucleoside triphosphate hydrolases"/>
    <property type="match status" value="1"/>
</dbReference>
<keyword evidence="4 7" id="KW-0812">Transmembrane</keyword>
<dbReference type="PANTHER" id="PTHR37937">
    <property type="entry name" value="CONJUGATIVE TRANSFER: DNA TRANSPORT"/>
    <property type="match status" value="1"/>
</dbReference>
<dbReference type="Proteomes" id="UP000619536">
    <property type="component" value="Unassembled WGS sequence"/>
</dbReference>
<organism evidence="8 9">
    <name type="scientific">Galliscardovia ingluviei</name>
    <dbReference type="NCBI Taxonomy" id="1769422"/>
    <lineage>
        <taxon>Bacteria</taxon>
        <taxon>Bacillati</taxon>
        <taxon>Actinomycetota</taxon>
        <taxon>Actinomycetes</taxon>
        <taxon>Bifidobacteriales</taxon>
        <taxon>Bifidobacteriaceae</taxon>
        <taxon>Galliscardovia</taxon>
    </lineage>
</organism>
<dbReference type="Pfam" id="PF02534">
    <property type="entry name" value="T4SS-DNA_transf"/>
    <property type="match status" value="1"/>
</dbReference>
<dbReference type="AlphaFoldDB" id="A0A8J3EX70"/>
<dbReference type="InterPro" id="IPR051539">
    <property type="entry name" value="T4SS-coupling_protein"/>
</dbReference>
<evidence type="ECO:0000256" key="7">
    <source>
        <dbReference type="SAM" id="Phobius"/>
    </source>
</evidence>
<evidence type="ECO:0000313" key="9">
    <source>
        <dbReference type="Proteomes" id="UP000619536"/>
    </source>
</evidence>
<comment type="caution">
    <text evidence="8">The sequence shown here is derived from an EMBL/GenBank/DDBJ whole genome shotgun (WGS) entry which is preliminary data.</text>
</comment>
<name>A0A8J3EX70_9BIFI</name>
<keyword evidence="5 7" id="KW-1133">Transmembrane helix</keyword>
<dbReference type="PANTHER" id="PTHR37937:SF1">
    <property type="entry name" value="CONJUGATIVE TRANSFER: DNA TRANSPORT"/>
    <property type="match status" value="1"/>
</dbReference>
<evidence type="ECO:0000313" key="8">
    <source>
        <dbReference type="EMBL" id="GGI14720.1"/>
    </source>
</evidence>
<dbReference type="GO" id="GO:0005886">
    <property type="term" value="C:plasma membrane"/>
    <property type="evidence" value="ECO:0007669"/>
    <property type="project" value="UniProtKB-SubCell"/>
</dbReference>
<keyword evidence="9" id="KW-1185">Reference proteome</keyword>
<dbReference type="InterPro" id="IPR003688">
    <property type="entry name" value="TraG/VirD4"/>
</dbReference>
<proteinExistence type="inferred from homology"/>
<protein>
    <submittedName>
        <fullName evidence="8">Conjugal transfer protein TraG</fullName>
    </submittedName>
</protein>
<reference evidence="8" key="2">
    <citation type="submission" date="2020-09" db="EMBL/GenBank/DDBJ databases">
        <authorList>
            <person name="Sun Q."/>
            <person name="Sedlacek I."/>
        </authorList>
    </citation>
    <scope>NUCLEOTIDE SEQUENCE</scope>
    <source>
        <strain evidence="8">CCM 8606</strain>
    </source>
</reference>
<feature type="transmembrane region" description="Helical" evidence="7">
    <location>
        <begin position="6"/>
        <end position="26"/>
    </location>
</feature>
<keyword evidence="6 7" id="KW-0472">Membrane</keyword>
<keyword evidence="3" id="KW-1003">Cell membrane</keyword>
<evidence type="ECO:0000256" key="3">
    <source>
        <dbReference type="ARBA" id="ARBA00022475"/>
    </source>
</evidence>
<accession>A0A8J3EX70</accession>
<evidence type="ECO:0000256" key="1">
    <source>
        <dbReference type="ARBA" id="ARBA00004651"/>
    </source>
</evidence>
<comment type="subcellular location">
    <subcellularLocation>
        <location evidence="1">Cell membrane</location>
        <topology evidence="1">Multi-pass membrane protein</topology>
    </subcellularLocation>
</comment>
<reference evidence="8" key="1">
    <citation type="journal article" date="2014" name="Int. J. Syst. Evol. Microbiol.">
        <title>Complete genome sequence of Corynebacterium casei LMG S-19264T (=DSM 44701T), isolated from a smear-ripened cheese.</title>
        <authorList>
            <consortium name="US DOE Joint Genome Institute (JGI-PGF)"/>
            <person name="Walter F."/>
            <person name="Albersmeier A."/>
            <person name="Kalinowski J."/>
            <person name="Ruckert C."/>
        </authorList>
    </citation>
    <scope>NUCLEOTIDE SEQUENCE</scope>
    <source>
        <strain evidence="8">CCM 8606</strain>
    </source>
</reference>
<comment type="similarity">
    <text evidence="2">Belongs to the VirD4/TraG family.</text>
</comment>
<evidence type="ECO:0000256" key="6">
    <source>
        <dbReference type="ARBA" id="ARBA00023136"/>
    </source>
</evidence>
<evidence type="ECO:0000256" key="2">
    <source>
        <dbReference type="ARBA" id="ARBA00008806"/>
    </source>
</evidence>
<dbReference type="CDD" id="cd01127">
    <property type="entry name" value="TrwB_TraG_TraD_VirD4"/>
    <property type="match status" value="1"/>
</dbReference>
<dbReference type="EMBL" id="BMDH01000003">
    <property type="protein sequence ID" value="GGI14720.1"/>
    <property type="molecule type" value="Genomic_DNA"/>
</dbReference>
<evidence type="ECO:0000256" key="5">
    <source>
        <dbReference type="ARBA" id="ARBA00022989"/>
    </source>
</evidence>
<sequence length="583" mass="65883">MIRRLAPHLIITIITYWIVNIIAHAIRIGLITKQSPYQITSNTITALQTSLPTSLQAQDVCISLGAIALANLIYYAYQVSKKTYRDKEEYGSAKWAQPQEMARYTDHDPKYNLQMTATEGLSLDTNATYRNLNVLMLGGSGARKTSCYVLPNIKKMNMNIAVTDPKGEIYDATHHMLEASGEYDVHCLDLVDLTHETQFNPLKYIDPIKPDIAIMRLVTNIIANTKSAESAKNTDDFWVMSEKSLLTALIAYVYYTKVGEHADQCNLVTVTQLAAKLRASENDEDRMSEVDCMMQAAAELYNEYVGHETEYTPEAQRMIEGLRFAADQYNPFTQGAGETKKSIIISLAVRLAPLNVKQVQDIMCADNIGIDHIGRGNKKVAIFLKLPDEDTTFNFIAAIFYQCLFENVLQRTRSMPGGRLPQPLHCYLDEFANVGKIPNFERLISTIRSRNVSASIILQTLGQLKTMYKDGWETITGNCDNILFYGGFEKTTTEWVSALLGKQTIDTKDTSQSKGRNGSYSINYRRTGRELMQPNELAKMDNNYCIYILRGVNPFYSRKIDFNGHIAKPVSRLKHSKQWKDAH</sequence>
<dbReference type="Gene3D" id="3.40.50.300">
    <property type="entry name" value="P-loop containing nucleotide triphosphate hydrolases"/>
    <property type="match status" value="1"/>
</dbReference>
<evidence type="ECO:0000256" key="4">
    <source>
        <dbReference type="ARBA" id="ARBA00022692"/>
    </source>
</evidence>
<dbReference type="NCBIfam" id="NF045973">
    <property type="entry name" value="conju_CD1115"/>
    <property type="match status" value="1"/>
</dbReference>